<proteinExistence type="predicted"/>
<dbReference type="KEGG" id="aprc:113871504"/>
<evidence type="ECO:0000313" key="2">
    <source>
        <dbReference type="RefSeq" id="XP_027364398.1"/>
    </source>
</evidence>
<gene>
    <name evidence="2" type="primary">LOC113871504</name>
</gene>
<keyword evidence="1" id="KW-1185">Reference proteome</keyword>
<dbReference type="GeneID" id="113871504"/>
<accession>A0A8B8M8P6</accession>
<sequence>MPGSMPSPYNIPLEMHPMVEVGVEMPFDATCNTYRGSCTPVASIEIPEVSIEVVQRHEKKTALFVLNEQANLIYLRDAIGTYVAWPLSLITLRPKVAPSSSKGLRKETGFTKESIVGPYNKGVVCNSSEVYELDKSNGKEFYDIVGKENIWEVIQQHWLSASSINLYIRYLCEAYLHETNKASKFSFISLYEMDEKLNPNPYQHIAETWKRHMDEDHLVFAPYSVG</sequence>
<reference evidence="1" key="1">
    <citation type="journal article" date="2019" name="Toxins">
        <title>Detection of Abrin-Like and Prepropulchellin-Like Toxin Genes and Transcripts Using Whole Genome Sequencing and Full-Length Transcript Sequencing of Abrus precatorius.</title>
        <authorList>
            <person name="Hovde B.T."/>
            <person name="Daligault H.E."/>
            <person name="Hanschen E.R."/>
            <person name="Kunde Y.A."/>
            <person name="Johnson M.B."/>
            <person name="Starkenburg S.R."/>
            <person name="Johnson S.L."/>
        </authorList>
    </citation>
    <scope>NUCLEOTIDE SEQUENCE [LARGE SCALE GENOMIC DNA]</scope>
</reference>
<dbReference type="AlphaFoldDB" id="A0A8B8M8P6"/>
<reference evidence="2" key="2">
    <citation type="submission" date="2025-08" db="UniProtKB">
        <authorList>
            <consortium name="RefSeq"/>
        </authorList>
    </citation>
    <scope>IDENTIFICATION</scope>
    <source>
        <tissue evidence="2">Young leaves</tissue>
    </source>
</reference>
<dbReference type="Proteomes" id="UP000694853">
    <property type="component" value="Unplaced"/>
</dbReference>
<evidence type="ECO:0000313" key="1">
    <source>
        <dbReference type="Proteomes" id="UP000694853"/>
    </source>
</evidence>
<organism evidence="1 2">
    <name type="scientific">Abrus precatorius</name>
    <name type="common">Indian licorice</name>
    <name type="synonym">Glycine abrus</name>
    <dbReference type="NCBI Taxonomy" id="3816"/>
    <lineage>
        <taxon>Eukaryota</taxon>
        <taxon>Viridiplantae</taxon>
        <taxon>Streptophyta</taxon>
        <taxon>Embryophyta</taxon>
        <taxon>Tracheophyta</taxon>
        <taxon>Spermatophyta</taxon>
        <taxon>Magnoliopsida</taxon>
        <taxon>eudicotyledons</taxon>
        <taxon>Gunneridae</taxon>
        <taxon>Pentapetalae</taxon>
        <taxon>rosids</taxon>
        <taxon>fabids</taxon>
        <taxon>Fabales</taxon>
        <taxon>Fabaceae</taxon>
        <taxon>Papilionoideae</taxon>
        <taxon>50 kb inversion clade</taxon>
        <taxon>NPAAA clade</taxon>
        <taxon>indigoferoid/millettioid clade</taxon>
        <taxon>Abreae</taxon>
        <taxon>Abrus</taxon>
    </lineage>
</organism>
<protein>
    <submittedName>
        <fullName evidence="2">Uncharacterized protein LOC113871504</fullName>
    </submittedName>
</protein>
<dbReference type="RefSeq" id="XP_027364398.1">
    <property type="nucleotide sequence ID" value="XM_027508597.1"/>
</dbReference>
<name>A0A8B8M8P6_ABRPR</name>